<keyword evidence="3 7" id="KW-0812">Transmembrane</keyword>
<evidence type="ECO:0000313" key="10">
    <source>
        <dbReference type="EMBL" id="SGY90476.1"/>
    </source>
</evidence>
<dbReference type="SUPFAM" id="SSF158682">
    <property type="entry name" value="TerB-like"/>
    <property type="match status" value="1"/>
</dbReference>
<proteinExistence type="inferred from homology"/>
<dbReference type="PROSITE" id="PS50076">
    <property type="entry name" value="DNAJ_2"/>
    <property type="match status" value="1"/>
</dbReference>
<comment type="function">
    <text evidence="7">Regulatory DnaK co-chaperone. Direct interaction between DnaK and DjlA is needed for the induction of the wcaABCDE operon, involved in the synthesis of a colanic acid polysaccharide capsule, possibly through activation of the RcsB/RcsC phosphotransfer signaling pathway. The colanic acid capsule may help the bacterium survive conditions outside the host.</text>
</comment>
<sequence>MNMLFYILLSAIGYKFGGFFGAIFMIWVGSILKRQFGSQLGIDTRPAAHKRQDIFLHTSFSVMGHMAKADGHVTEAEIHVATQLMDRMKLTGETRRAAQVSFNQGKEADFPLEQTVRDFRRVSVLRRDLIKMFLEIQIQAAFADLELSTAERDILHRIGAILGVTTQDMDNLLRMMEAELRSHRHGSKVSREEALTNAYQQLGVRAEDDDKVIKRAYRKLMNEHHPDKLVSKGLPEEMMIIAKEKAQDIQGAYDVVKESRKMR</sequence>
<dbReference type="Proteomes" id="UP000183794">
    <property type="component" value="Unassembled WGS sequence"/>
</dbReference>
<dbReference type="CDD" id="cd07316">
    <property type="entry name" value="terB_like_DjlA"/>
    <property type="match status" value="1"/>
</dbReference>
<feature type="transmembrane region" description="Helical" evidence="8">
    <location>
        <begin position="6"/>
        <end position="28"/>
    </location>
</feature>
<dbReference type="GO" id="GO:0005886">
    <property type="term" value="C:plasma membrane"/>
    <property type="evidence" value="ECO:0007669"/>
    <property type="project" value="UniProtKB-SubCell"/>
</dbReference>
<evidence type="ECO:0000256" key="8">
    <source>
        <dbReference type="SAM" id="Phobius"/>
    </source>
</evidence>
<keyword evidence="1 7" id="KW-1003">Cell membrane</keyword>
<evidence type="ECO:0000256" key="4">
    <source>
        <dbReference type="ARBA" id="ARBA00022989"/>
    </source>
</evidence>
<dbReference type="NCBIfam" id="NF006948">
    <property type="entry name" value="PRK09430.1"/>
    <property type="match status" value="1"/>
</dbReference>
<evidence type="ECO:0000259" key="9">
    <source>
        <dbReference type="PROSITE" id="PS50076"/>
    </source>
</evidence>
<dbReference type="GeneID" id="61295833"/>
<evidence type="ECO:0000313" key="12">
    <source>
        <dbReference type="Proteomes" id="UP000182660"/>
    </source>
</evidence>
<dbReference type="SMART" id="SM00271">
    <property type="entry name" value="DnaJ"/>
    <property type="match status" value="1"/>
</dbReference>
<dbReference type="RefSeq" id="WP_045111793.1">
    <property type="nucleotide sequence ID" value="NZ_CAWQZC010000121.1"/>
</dbReference>
<keyword evidence="6 7" id="KW-0143">Chaperone</keyword>
<keyword evidence="4 7" id="KW-1133">Transmembrane helix</keyword>
<name>A0A090IHD9_9GAMM</name>
<evidence type="ECO:0000256" key="7">
    <source>
        <dbReference type="HAMAP-Rule" id="MF_01153"/>
    </source>
</evidence>
<dbReference type="InterPro" id="IPR029024">
    <property type="entry name" value="TerB-like"/>
</dbReference>
<dbReference type="InterPro" id="IPR050817">
    <property type="entry name" value="DjlA_DnaK_co-chaperone"/>
</dbReference>
<dbReference type="InterPro" id="IPR023749">
    <property type="entry name" value="DjlA"/>
</dbReference>
<dbReference type="EMBL" id="FPLD01000060">
    <property type="protein sequence ID" value="SGY99147.1"/>
    <property type="molecule type" value="Genomic_DNA"/>
</dbReference>
<feature type="topological domain" description="Cytoplasmic" evidence="7">
    <location>
        <begin position="31"/>
        <end position="263"/>
    </location>
</feature>
<dbReference type="GO" id="GO:0051087">
    <property type="term" value="F:protein-folding chaperone binding"/>
    <property type="evidence" value="ECO:0007669"/>
    <property type="project" value="InterPro"/>
</dbReference>
<dbReference type="OrthoDB" id="9782583at2"/>
<dbReference type="Proteomes" id="UP000182660">
    <property type="component" value="Unassembled WGS sequence"/>
</dbReference>
<gene>
    <name evidence="7" type="primary">djlA</name>
    <name evidence="10" type="ORF">MT2528_1933</name>
    <name evidence="11" type="ORF">NVI5450_2154</name>
</gene>
<keyword evidence="5 7" id="KW-0472">Membrane</keyword>
<dbReference type="Gene3D" id="1.10.287.110">
    <property type="entry name" value="DnaJ domain"/>
    <property type="match status" value="1"/>
</dbReference>
<evidence type="ECO:0000313" key="11">
    <source>
        <dbReference type="EMBL" id="SGY99147.1"/>
    </source>
</evidence>
<dbReference type="InterPro" id="IPR007791">
    <property type="entry name" value="DjlA_N"/>
</dbReference>
<feature type="topological domain" description="Periplasmic" evidence="7">
    <location>
        <begin position="1"/>
        <end position="6"/>
    </location>
</feature>
<accession>A0A090IHD9</accession>
<organism evidence="11 13">
    <name type="scientific">Moritella viscosa</name>
    <dbReference type="NCBI Taxonomy" id="80854"/>
    <lineage>
        <taxon>Bacteria</taxon>
        <taxon>Pseudomonadati</taxon>
        <taxon>Pseudomonadota</taxon>
        <taxon>Gammaproteobacteria</taxon>
        <taxon>Alteromonadales</taxon>
        <taxon>Moritellaceae</taxon>
        <taxon>Moritella</taxon>
    </lineage>
</organism>
<dbReference type="HOGENOM" id="CLU_066221_1_0_6"/>
<evidence type="ECO:0000256" key="2">
    <source>
        <dbReference type="ARBA" id="ARBA00022519"/>
    </source>
</evidence>
<dbReference type="HAMAP" id="MF_01153">
    <property type="entry name" value="DjlA"/>
    <property type="match status" value="1"/>
</dbReference>
<keyword evidence="12" id="KW-1185">Reference proteome</keyword>
<dbReference type="Pfam" id="PF05099">
    <property type="entry name" value="TerB"/>
    <property type="match status" value="1"/>
</dbReference>
<dbReference type="CDD" id="cd06257">
    <property type="entry name" value="DnaJ"/>
    <property type="match status" value="1"/>
</dbReference>
<dbReference type="InterPro" id="IPR001623">
    <property type="entry name" value="DnaJ_domain"/>
</dbReference>
<comment type="domain">
    <text evidence="7">The transmembrane domain is a dimerization domain.</text>
</comment>
<evidence type="ECO:0000256" key="6">
    <source>
        <dbReference type="ARBA" id="ARBA00023186"/>
    </source>
</evidence>
<evidence type="ECO:0000256" key="3">
    <source>
        <dbReference type="ARBA" id="ARBA00022692"/>
    </source>
</evidence>
<dbReference type="Gene3D" id="1.10.3680.10">
    <property type="entry name" value="TerB-like"/>
    <property type="match status" value="1"/>
</dbReference>
<dbReference type="PATRIC" id="fig|80854.5.peg.4042"/>
<dbReference type="AlphaFoldDB" id="A0A090IHD9"/>
<dbReference type="KEGG" id="mvs:MVIS_3818"/>
<dbReference type="Pfam" id="PF00226">
    <property type="entry name" value="DnaJ"/>
    <property type="match status" value="1"/>
</dbReference>
<protein>
    <recommendedName>
        <fullName evidence="7">Co-chaperone protein DjlA</fullName>
    </recommendedName>
</protein>
<feature type="domain" description="J" evidence="9">
    <location>
        <begin position="197"/>
        <end position="263"/>
    </location>
</feature>
<evidence type="ECO:0000256" key="1">
    <source>
        <dbReference type="ARBA" id="ARBA00022475"/>
    </source>
</evidence>
<dbReference type="EMBL" id="FPLJ01000050">
    <property type="protein sequence ID" value="SGY90476.1"/>
    <property type="molecule type" value="Genomic_DNA"/>
</dbReference>
<reference evidence="10 12" key="1">
    <citation type="submission" date="2016-11" db="EMBL/GenBank/DDBJ databases">
        <authorList>
            <person name="Klemetsen T."/>
        </authorList>
    </citation>
    <scope>NUCLEOTIDE SEQUENCE [LARGE SCALE GENOMIC DNA]</scope>
    <source>
        <strain evidence="10">MT 2528</strain>
    </source>
</reference>
<evidence type="ECO:0000313" key="13">
    <source>
        <dbReference type="Proteomes" id="UP000183794"/>
    </source>
</evidence>
<comment type="subcellular location">
    <subcellularLocation>
        <location evidence="7">Cell inner membrane</location>
        <topology evidence="7">Single-pass type III membrane protein</topology>
    </subcellularLocation>
</comment>
<evidence type="ECO:0000256" key="5">
    <source>
        <dbReference type="ARBA" id="ARBA00023136"/>
    </source>
</evidence>
<dbReference type="STRING" id="80854.MVIS_3818"/>
<keyword evidence="2 7" id="KW-0997">Cell inner membrane</keyword>
<dbReference type="SUPFAM" id="SSF46565">
    <property type="entry name" value="Chaperone J-domain"/>
    <property type="match status" value="1"/>
</dbReference>
<dbReference type="InterPro" id="IPR036869">
    <property type="entry name" value="J_dom_sf"/>
</dbReference>
<comment type="subunit">
    <text evidence="7">Homodimer.</text>
</comment>
<dbReference type="PRINTS" id="PR00625">
    <property type="entry name" value="JDOMAIN"/>
</dbReference>
<dbReference type="PANTHER" id="PTHR24074">
    <property type="entry name" value="CO-CHAPERONE PROTEIN DJLA"/>
    <property type="match status" value="1"/>
</dbReference>
<reference evidence="11 13" key="2">
    <citation type="submission" date="2016-11" db="EMBL/GenBank/DDBJ databases">
        <authorList>
            <person name="Jaros S."/>
            <person name="Januszkiewicz K."/>
            <person name="Wedrychowicz H."/>
        </authorList>
    </citation>
    <scope>NUCLEOTIDE SEQUENCE [LARGE SCALE GENOMIC DNA]</scope>
    <source>
        <strain evidence="11">NVI 5450</strain>
    </source>
</reference>